<keyword evidence="1" id="KW-0812">Transmembrane</keyword>
<reference evidence="2" key="1">
    <citation type="submission" date="2018-02" db="EMBL/GenBank/DDBJ databases">
        <title>Rhizophora mucronata_Transcriptome.</title>
        <authorList>
            <person name="Meera S.P."/>
            <person name="Sreeshan A."/>
            <person name="Augustine A."/>
        </authorList>
    </citation>
    <scope>NUCLEOTIDE SEQUENCE</scope>
    <source>
        <tissue evidence="2">Leaf</tissue>
    </source>
</reference>
<proteinExistence type="predicted"/>
<name>A0A2P2PNQ8_RHIMU</name>
<protein>
    <submittedName>
        <fullName evidence="2">Uncharacterized protein</fullName>
    </submittedName>
</protein>
<keyword evidence="1" id="KW-1133">Transmembrane helix</keyword>
<feature type="transmembrane region" description="Helical" evidence="1">
    <location>
        <begin position="36"/>
        <end position="56"/>
    </location>
</feature>
<dbReference type="AlphaFoldDB" id="A0A2P2PNQ8"/>
<dbReference type="EMBL" id="GGEC01075893">
    <property type="protein sequence ID" value="MBX56377.1"/>
    <property type="molecule type" value="Transcribed_RNA"/>
</dbReference>
<sequence>MALSEQLWAELHPLGKRGRGQERWVPRTVLLMLKPLLPIFSFLMACLGVLVAKPLLM</sequence>
<organism evidence="2">
    <name type="scientific">Rhizophora mucronata</name>
    <name type="common">Asiatic mangrove</name>
    <dbReference type="NCBI Taxonomy" id="61149"/>
    <lineage>
        <taxon>Eukaryota</taxon>
        <taxon>Viridiplantae</taxon>
        <taxon>Streptophyta</taxon>
        <taxon>Embryophyta</taxon>
        <taxon>Tracheophyta</taxon>
        <taxon>Spermatophyta</taxon>
        <taxon>Magnoliopsida</taxon>
        <taxon>eudicotyledons</taxon>
        <taxon>Gunneridae</taxon>
        <taxon>Pentapetalae</taxon>
        <taxon>rosids</taxon>
        <taxon>fabids</taxon>
        <taxon>Malpighiales</taxon>
        <taxon>Rhizophoraceae</taxon>
        <taxon>Rhizophora</taxon>
    </lineage>
</organism>
<evidence type="ECO:0000256" key="1">
    <source>
        <dbReference type="SAM" id="Phobius"/>
    </source>
</evidence>
<keyword evidence="1" id="KW-0472">Membrane</keyword>
<accession>A0A2P2PNQ8</accession>
<evidence type="ECO:0000313" key="2">
    <source>
        <dbReference type="EMBL" id="MBX56377.1"/>
    </source>
</evidence>